<dbReference type="HAMAP" id="MF_01147">
    <property type="entry name" value="Lgt"/>
    <property type="match status" value="1"/>
</dbReference>
<comment type="pathway">
    <text evidence="7">Protein modification; lipoprotein biosynthesis (diacylglyceryl transfer).</text>
</comment>
<proteinExistence type="inferred from homology"/>
<keyword evidence="4 7" id="KW-0812">Transmembrane</keyword>
<dbReference type="GO" id="GO:0008961">
    <property type="term" value="F:phosphatidylglycerol-prolipoprotein diacylglyceryl transferase activity"/>
    <property type="evidence" value="ECO:0007669"/>
    <property type="project" value="UniProtKB-UniRule"/>
</dbReference>
<dbReference type="InterPro" id="IPR001640">
    <property type="entry name" value="Lgt"/>
</dbReference>
<evidence type="ECO:0000313" key="9">
    <source>
        <dbReference type="Proteomes" id="UP000618460"/>
    </source>
</evidence>
<evidence type="ECO:0000256" key="3">
    <source>
        <dbReference type="ARBA" id="ARBA00022679"/>
    </source>
</evidence>
<dbReference type="PANTHER" id="PTHR30589:SF0">
    <property type="entry name" value="PHOSPHATIDYLGLYCEROL--PROLIPOPROTEIN DIACYLGLYCERYL TRANSFERASE"/>
    <property type="match status" value="1"/>
</dbReference>
<feature type="transmembrane region" description="Helical" evidence="7">
    <location>
        <begin position="158"/>
        <end position="175"/>
    </location>
</feature>
<keyword evidence="6 7" id="KW-0472">Membrane</keyword>
<feature type="transmembrane region" description="Helical" evidence="7">
    <location>
        <begin position="43"/>
        <end position="67"/>
    </location>
</feature>
<feature type="transmembrane region" description="Helical" evidence="7">
    <location>
        <begin position="12"/>
        <end position="31"/>
    </location>
</feature>
<organism evidence="8 9">
    <name type="scientific">Paraliobacillus quinghaiensis</name>
    <dbReference type="NCBI Taxonomy" id="470815"/>
    <lineage>
        <taxon>Bacteria</taxon>
        <taxon>Bacillati</taxon>
        <taxon>Bacillota</taxon>
        <taxon>Bacilli</taxon>
        <taxon>Bacillales</taxon>
        <taxon>Bacillaceae</taxon>
        <taxon>Paraliobacillus</taxon>
    </lineage>
</organism>
<dbReference type="Pfam" id="PF01790">
    <property type="entry name" value="LGT"/>
    <property type="match status" value="1"/>
</dbReference>
<sequence length="277" mass="30960">MKPLISLGPFNLYFFGFMIAIGAAVGIFLFIREAKKQGMNHNQLLDVAIYSLIGGVVGARLIFVLIYNPSFYFSNPLEIFFVHNGGLSIHGGLLGGLLTGYLLLKHYKIPIWKTLDLVAPFLILAQGIARIGCDVFGGPISSSLPWGMDVNDQYLHPAQAYEFILDYILFGYLWLRLKRVTYTGQVFLHYIIGYMIIRAIVEFSRINPVVYGPFTVSHLMSLLGIIIGIILIKFRKKSGLIKKQELINLKQSDFIKITLIVLALIAASILIYNGVQG</sequence>
<dbReference type="EMBL" id="BMLG01000005">
    <property type="protein sequence ID" value="GGM29613.1"/>
    <property type="molecule type" value="Genomic_DNA"/>
</dbReference>
<feature type="binding site" evidence="7">
    <location>
        <position position="130"/>
    </location>
    <ligand>
        <name>a 1,2-diacyl-sn-glycero-3-phospho-(1'-sn-glycerol)</name>
        <dbReference type="ChEBI" id="CHEBI:64716"/>
    </ligand>
</feature>
<accession>A0A917WUE6</accession>
<dbReference type="EC" id="2.5.1.145" evidence="7"/>
<dbReference type="OrthoDB" id="871140at2"/>
<comment type="catalytic activity">
    <reaction evidence="7">
        <text>L-cysteinyl-[prolipoprotein] + a 1,2-diacyl-sn-glycero-3-phospho-(1'-sn-glycerol) = an S-1,2-diacyl-sn-glyceryl-L-cysteinyl-[prolipoprotein] + sn-glycerol 1-phosphate + H(+)</text>
        <dbReference type="Rhea" id="RHEA:56712"/>
        <dbReference type="Rhea" id="RHEA-COMP:14679"/>
        <dbReference type="Rhea" id="RHEA-COMP:14680"/>
        <dbReference type="ChEBI" id="CHEBI:15378"/>
        <dbReference type="ChEBI" id="CHEBI:29950"/>
        <dbReference type="ChEBI" id="CHEBI:57685"/>
        <dbReference type="ChEBI" id="CHEBI:64716"/>
        <dbReference type="ChEBI" id="CHEBI:140658"/>
        <dbReference type="EC" id="2.5.1.145"/>
    </reaction>
</comment>
<dbReference type="PANTHER" id="PTHR30589">
    <property type="entry name" value="PROLIPOPROTEIN DIACYLGLYCERYL TRANSFERASE"/>
    <property type="match status" value="1"/>
</dbReference>
<reference evidence="8" key="2">
    <citation type="submission" date="2020-09" db="EMBL/GenBank/DDBJ databases">
        <authorList>
            <person name="Sun Q."/>
            <person name="Zhou Y."/>
        </authorList>
    </citation>
    <scope>NUCLEOTIDE SEQUENCE</scope>
    <source>
        <strain evidence="8">CGMCC 1.6333</strain>
    </source>
</reference>
<evidence type="ECO:0000256" key="6">
    <source>
        <dbReference type="ARBA" id="ARBA00023136"/>
    </source>
</evidence>
<feature type="transmembrane region" description="Helical" evidence="7">
    <location>
        <begin position="210"/>
        <end position="234"/>
    </location>
</feature>
<comment type="function">
    <text evidence="7">Catalyzes the transfer of the diacylglyceryl group from phosphatidylglycerol to the sulfhydryl group of the N-terminal cysteine of a prolipoprotein, the first step in the formation of mature lipoproteins.</text>
</comment>
<comment type="caution">
    <text evidence="8">The sequence shown here is derived from an EMBL/GenBank/DDBJ whole genome shotgun (WGS) entry which is preliminary data.</text>
</comment>
<feature type="transmembrane region" description="Helical" evidence="7">
    <location>
        <begin position="254"/>
        <end position="275"/>
    </location>
</feature>
<evidence type="ECO:0000256" key="4">
    <source>
        <dbReference type="ARBA" id="ARBA00022692"/>
    </source>
</evidence>
<comment type="subcellular location">
    <subcellularLocation>
        <location evidence="7">Cell membrane</location>
        <topology evidence="7">Multi-pass membrane protein</topology>
    </subcellularLocation>
</comment>
<name>A0A917WUE6_9BACI</name>
<keyword evidence="3 7" id="KW-0808">Transferase</keyword>
<comment type="similarity">
    <text evidence="1 7">Belongs to the Lgt family.</text>
</comment>
<keyword evidence="9" id="KW-1185">Reference proteome</keyword>
<protein>
    <recommendedName>
        <fullName evidence="7">Phosphatidylglycerol--prolipoprotein diacylglyceryl transferase</fullName>
        <ecNumber evidence="7">2.5.1.145</ecNumber>
    </recommendedName>
</protein>
<evidence type="ECO:0000256" key="2">
    <source>
        <dbReference type="ARBA" id="ARBA00022475"/>
    </source>
</evidence>
<dbReference type="GO" id="GO:0005886">
    <property type="term" value="C:plasma membrane"/>
    <property type="evidence" value="ECO:0007669"/>
    <property type="project" value="UniProtKB-SubCell"/>
</dbReference>
<reference evidence="8" key="1">
    <citation type="journal article" date="2014" name="Int. J. Syst. Evol. Microbiol.">
        <title>Complete genome sequence of Corynebacterium casei LMG S-19264T (=DSM 44701T), isolated from a smear-ripened cheese.</title>
        <authorList>
            <consortium name="US DOE Joint Genome Institute (JGI-PGF)"/>
            <person name="Walter F."/>
            <person name="Albersmeier A."/>
            <person name="Kalinowski J."/>
            <person name="Ruckert C."/>
        </authorList>
    </citation>
    <scope>NUCLEOTIDE SEQUENCE</scope>
    <source>
        <strain evidence="8">CGMCC 1.6333</strain>
    </source>
</reference>
<keyword evidence="2 7" id="KW-1003">Cell membrane</keyword>
<gene>
    <name evidence="7" type="primary">lgt</name>
    <name evidence="8" type="ORF">GCM10011351_14670</name>
</gene>
<dbReference type="Proteomes" id="UP000618460">
    <property type="component" value="Unassembled WGS sequence"/>
</dbReference>
<keyword evidence="5 7" id="KW-1133">Transmembrane helix</keyword>
<dbReference type="GO" id="GO:0042158">
    <property type="term" value="P:lipoprotein biosynthetic process"/>
    <property type="evidence" value="ECO:0007669"/>
    <property type="project" value="UniProtKB-UniRule"/>
</dbReference>
<evidence type="ECO:0000256" key="1">
    <source>
        <dbReference type="ARBA" id="ARBA00007150"/>
    </source>
</evidence>
<feature type="transmembrane region" description="Helical" evidence="7">
    <location>
        <begin position="87"/>
        <end position="104"/>
    </location>
</feature>
<dbReference type="RefSeq" id="WP_117153823.1">
    <property type="nucleotide sequence ID" value="NZ_BMLG01000005.1"/>
</dbReference>
<feature type="transmembrane region" description="Helical" evidence="7">
    <location>
        <begin position="116"/>
        <end position="138"/>
    </location>
</feature>
<evidence type="ECO:0000256" key="5">
    <source>
        <dbReference type="ARBA" id="ARBA00022989"/>
    </source>
</evidence>
<feature type="transmembrane region" description="Helical" evidence="7">
    <location>
        <begin position="187"/>
        <end position="204"/>
    </location>
</feature>
<evidence type="ECO:0000256" key="7">
    <source>
        <dbReference type="HAMAP-Rule" id="MF_01147"/>
    </source>
</evidence>
<dbReference type="NCBIfam" id="TIGR00544">
    <property type="entry name" value="lgt"/>
    <property type="match status" value="1"/>
</dbReference>
<evidence type="ECO:0000313" key="8">
    <source>
        <dbReference type="EMBL" id="GGM29613.1"/>
    </source>
</evidence>
<dbReference type="AlphaFoldDB" id="A0A917WUE6"/>